<evidence type="ECO:0000313" key="5">
    <source>
        <dbReference type="Proteomes" id="UP000268350"/>
    </source>
</evidence>
<dbReference type="STRING" id="7266.A0A3B0JJZ7"/>
<dbReference type="Pfam" id="PF15994">
    <property type="entry name" value="DUF4770"/>
    <property type="match status" value="1"/>
</dbReference>
<sequence length="797" mass="91615">MSNDLGDFFEKLDLTKWYTGISDYQLKAVAGISSGLLDDFEQGTSFRVEECLKMLGIHPLIGKRKIHTMVQLSRGNDLAFLFFILEGYYKTCQKNGVYSINEKLLMIAIAKIDLLPTLKELDRILPPPQLSRWNVPHVQHNHPISSCAIAPATSQPHATKKSTRNPYKQRMRRPVVKPTNFLCKGEANFVVNFPFWAKDCAPNYGKSRDPPWFSLYKLDPVKRIVKRTLDETIDKYFELKGESKLAYESAKRQKMFDDEPNLCMHHQAMLAQAQQLKDELTVKARDRCLEMLDPSQPHSRMRRKRIIDQLEYDIEASLERLRQAMHTDQVKVLALRDHSCVVCQEALVKISWPEPGQQMGRALVGEHCGLAHTVTTTEGFTGRRLSGGGLISEPEELKETPSRLLGGGLHMDKIDFNMEPEQRSPIELDECEGHTETRKSRITFLLDGNKVKAQAKPVNSDGCDYHSAVKHTRKSFFRAPDAHRPYYFRYHRVLQSGQPKPYDLAKIVTKSIVKALEKSQNDEIIGDSCPLLEPHKELLPEQAPFDCSSDTTESFDESSNHSSRSHVDHKADIVNAVVRCAKAVWTKKAAIKRAEMVRNERPPSEHSLRPEVLHYDMEYFDPDDNELMDRLLADGMKELRKSHRFVLATLPDAHKIPVLRQWIKRRYGKAYSQRELQDNLKESLKVFETVTKLQNDPPNPDRMGLMHTPESQQNYAYHKPAMAEAERVKTAYYTRLNNAHLDQMTACWYAMGNYLNPGGPPRKTFYAYMASNHQDIERAKVWNGEYKDRRHLAKTNK</sequence>
<feature type="domain" description="DUF4770" evidence="2">
    <location>
        <begin position="52"/>
        <end position="226"/>
    </location>
</feature>
<reference evidence="5" key="1">
    <citation type="submission" date="2018-01" db="EMBL/GenBank/DDBJ databases">
        <authorList>
            <person name="Alioto T."/>
            <person name="Alioto T."/>
        </authorList>
    </citation>
    <scope>NUCLEOTIDE SEQUENCE [LARGE SCALE GENOMIC DNA]</scope>
</reference>
<dbReference type="OrthoDB" id="6613664at2759"/>
<dbReference type="OMA" id="WYAMGNY"/>
<gene>
    <name evidence="4" type="ORF">DGUA_6G001047</name>
</gene>
<feature type="domain" description="DUF4771" evidence="3">
    <location>
        <begin position="618"/>
        <end position="776"/>
    </location>
</feature>
<evidence type="ECO:0000256" key="1">
    <source>
        <dbReference type="SAM" id="MobiDB-lite"/>
    </source>
</evidence>
<keyword evidence="5" id="KW-1185">Reference proteome</keyword>
<name>A0A3B0JJZ7_DROGU</name>
<dbReference type="Proteomes" id="UP000268350">
    <property type="component" value="Unassembled WGS sequence"/>
</dbReference>
<dbReference type="Pfam" id="PF15995">
    <property type="entry name" value="DUF4771"/>
    <property type="match status" value="1"/>
</dbReference>
<evidence type="ECO:0000259" key="3">
    <source>
        <dbReference type="Pfam" id="PF15995"/>
    </source>
</evidence>
<accession>A0A3B0JJZ7</accession>
<evidence type="ECO:0000259" key="2">
    <source>
        <dbReference type="Pfam" id="PF15994"/>
    </source>
</evidence>
<dbReference type="InterPro" id="IPR031935">
    <property type="entry name" value="DUF4770"/>
</dbReference>
<dbReference type="PANTHER" id="PTHR41967">
    <property type="entry name" value="FI19406P1-RELATED"/>
    <property type="match status" value="1"/>
</dbReference>
<proteinExistence type="predicted"/>
<dbReference type="AlphaFoldDB" id="A0A3B0JJZ7"/>
<dbReference type="PANTHER" id="PTHR41967:SF6">
    <property type="entry name" value="FI19406P1-RELATED"/>
    <property type="match status" value="1"/>
</dbReference>
<organism evidence="4 5">
    <name type="scientific">Drosophila guanche</name>
    <name type="common">Fruit fly</name>
    <dbReference type="NCBI Taxonomy" id="7266"/>
    <lineage>
        <taxon>Eukaryota</taxon>
        <taxon>Metazoa</taxon>
        <taxon>Ecdysozoa</taxon>
        <taxon>Arthropoda</taxon>
        <taxon>Hexapoda</taxon>
        <taxon>Insecta</taxon>
        <taxon>Pterygota</taxon>
        <taxon>Neoptera</taxon>
        <taxon>Endopterygota</taxon>
        <taxon>Diptera</taxon>
        <taxon>Brachycera</taxon>
        <taxon>Muscomorpha</taxon>
        <taxon>Ephydroidea</taxon>
        <taxon>Drosophilidae</taxon>
        <taxon>Drosophila</taxon>
        <taxon>Sophophora</taxon>
    </lineage>
</organism>
<dbReference type="EMBL" id="OUUW01000001">
    <property type="protein sequence ID" value="SPP73556.1"/>
    <property type="molecule type" value="Genomic_DNA"/>
</dbReference>
<protein>
    <submittedName>
        <fullName evidence="4">Uncharacterized protein</fullName>
    </submittedName>
</protein>
<feature type="region of interest" description="Disordered" evidence="1">
    <location>
        <begin position="543"/>
        <end position="566"/>
    </location>
</feature>
<dbReference type="InterPro" id="IPR031936">
    <property type="entry name" value="DUF4771"/>
</dbReference>
<evidence type="ECO:0000313" key="4">
    <source>
        <dbReference type="EMBL" id="SPP73556.1"/>
    </source>
</evidence>